<evidence type="ECO:0000313" key="4">
    <source>
        <dbReference type="Proteomes" id="UP000652761"/>
    </source>
</evidence>
<keyword evidence="4" id="KW-1185">Reference proteome</keyword>
<accession>A0A843U6X7</accession>
<feature type="compositionally biased region" description="Basic and acidic residues" evidence="1">
    <location>
        <begin position="10"/>
        <end position="23"/>
    </location>
</feature>
<reference evidence="3" key="1">
    <citation type="submission" date="2017-07" db="EMBL/GenBank/DDBJ databases">
        <title>Taro Niue Genome Assembly and Annotation.</title>
        <authorList>
            <person name="Atibalentja N."/>
            <person name="Keating K."/>
            <person name="Fields C.J."/>
        </authorList>
    </citation>
    <scope>NUCLEOTIDE SEQUENCE</scope>
    <source>
        <strain evidence="3">Niue_2</strain>
        <tissue evidence="3">Leaf</tissue>
    </source>
</reference>
<dbReference type="Pfam" id="PF13456">
    <property type="entry name" value="RVT_3"/>
    <property type="match status" value="1"/>
</dbReference>
<gene>
    <name evidence="3" type="ORF">Taro_010190</name>
</gene>
<sequence>MASRGRRSAQAREDEQRRVERGEQQALAPQGPTVLPPPPPVDYGAFMQGNVSGLGSSSRSSGAWPWWSVHHGEVQIHLRPISLMKFGTISEINIVQFNRFSVNLTVYTYNWLPGSILNTSWPDICTRTNLKTSGFGAPPPVASSLLNLCANSFSLLLIGNGITYGNETVKAKGIPLCSKCSCCSSPQEESAIHLFFRSEIACKVWAELFHLLQFHNQQQIFVPTVVKWMHPPTGRIKLNVDGAFKSATGIAGGGVILRDHNGDCIFAFAANYQGTTSALDAEARALRDGLAMCCTKGFLDIMVETDSLSLTQSVTGQALRPWELTCIFQEMVATFHLLTTKITQVPREANQTAHYLASYGCSIDQIDFWESGAVLPHTIKGPYRLDKVGCPTLRT</sequence>
<dbReference type="Proteomes" id="UP000652761">
    <property type="component" value="Unassembled WGS sequence"/>
</dbReference>
<dbReference type="AlphaFoldDB" id="A0A843U6X7"/>
<feature type="region of interest" description="Disordered" evidence="1">
    <location>
        <begin position="1"/>
        <end position="42"/>
    </location>
</feature>
<dbReference type="InterPro" id="IPR053151">
    <property type="entry name" value="RNase_H-like"/>
</dbReference>
<dbReference type="GO" id="GO:0004523">
    <property type="term" value="F:RNA-DNA hybrid ribonuclease activity"/>
    <property type="evidence" value="ECO:0007669"/>
    <property type="project" value="InterPro"/>
</dbReference>
<dbReference type="CDD" id="cd06222">
    <property type="entry name" value="RNase_H_like"/>
    <property type="match status" value="1"/>
</dbReference>
<feature type="domain" description="RNase H type-1" evidence="2">
    <location>
        <begin position="239"/>
        <end position="359"/>
    </location>
</feature>
<dbReference type="InterPro" id="IPR036397">
    <property type="entry name" value="RNaseH_sf"/>
</dbReference>
<dbReference type="InterPro" id="IPR044730">
    <property type="entry name" value="RNase_H-like_dom_plant"/>
</dbReference>
<dbReference type="Gene3D" id="3.30.420.10">
    <property type="entry name" value="Ribonuclease H-like superfamily/Ribonuclease H"/>
    <property type="match status" value="1"/>
</dbReference>
<dbReference type="InterPro" id="IPR012337">
    <property type="entry name" value="RNaseH-like_sf"/>
</dbReference>
<comment type="caution">
    <text evidence="3">The sequence shown here is derived from an EMBL/GenBank/DDBJ whole genome shotgun (WGS) entry which is preliminary data.</text>
</comment>
<dbReference type="PANTHER" id="PTHR47723:SF19">
    <property type="entry name" value="POLYNUCLEOTIDYL TRANSFERASE, RIBONUCLEASE H-LIKE SUPERFAMILY PROTEIN"/>
    <property type="match status" value="1"/>
</dbReference>
<dbReference type="OrthoDB" id="1938131at2759"/>
<dbReference type="GO" id="GO:0003676">
    <property type="term" value="F:nucleic acid binding"/>
    <property type="evidence" value="ECO:0007669"/>
    <property type="project" value="InterPro"/>
</dbReference>
<evidence type="ECO:0000259" key="2">
    <source>
        <dbReference type="Pfam" id="PF13456"/>
    </source>
</evidence>
<dbReference type="EMBL" id="NMUH01000366">
    <property type="protein sequence ID" value="MQL77767.1"/>
    <property type="molecule type" value="Genomic_DNA"/>
</dbReference>
<dbReference type="SUPFAM" id="SSF53098">
    <property type="entry name" value="Ribonuclease H-like"/>
    <property type="match status" value="1"/>
</dbReference>
<evidence type="ECO:0000256" key="1">
    <source>
        <dbReference type="SAM" id="MobiDB-lite"/>
    </source>
</evidence>
<dbReference type="PANTHER" id="PTHR47723">
    <property type="entry name" value="OS05G0353850 PROTEIN"/>
    <property type="match status" value="1"/>
</dbReference>
<evidence type="ECO:0000313" key="3">
    <source>
        <dbReference type="EMBL" id="MQL77767.1"/>
    </source>
</evidence>
<organism evidence="3 4">
    <name type="scientific">Colocasia esculenta</name>
    <name type="common">Wild taro</name>
    <name type="synonym">Arum esculentum</name>
    <dbReference type="NCBI Taxonomy" id="4460"/>
    <lineage>
        <taxon>Eukaryota</taxon>
        <taxon>Viridiplantae</taxon>
        <taxon>Streptophyta</taxon>
        <taxon>Embryophyta</taxon>
        <taxon>Tracheophyta</taxon>
        <taxon>Spermatophyta</taxon>
        <taxon>Magnoliopsida</taxon>
        <taxon>Liliopsida</taxon>
        <taxon>Araceae</taxon>
        <taxon>Aroideae</taxon>
        <taxon>Colocasieae</taxon>
        <taxon>Colocasia</taxon>
    </lineage>
</organism>
<proteinExistence type="predicted"/>
<dbReference type="InterPro" id="IPR002156">
    <property type="entry name" value="RNaseH_domain"/>
</dbReference>
<name>A0A843U6X7_COLES</name>
<protein>
    <recommendedName>
        <fullName evidence="2">RNase H type-1 domain-containing protein</fullName>
    </recommendedName>
</protein>